<feature type="region of interest" description="Disordered" evidence="1">
    <location>
        <begin position="1"/>
        <end position="23"/>
    </location>
</feature>
<proteinExistence type="predicted"/>
<sequence length="337" mass="36901">MDDVDTPAAGSGSGLTYEERQERVRERLRAEAAARITAAEPKAGRERRRFRRGVVIACVVGAVALASWLPDFFDAVRRELAKPPAEQADPYEPSESDPWAGSPAEGWYEGADAIKLPKAKAVGKLSAKQVGDALRQVKDVLVDTGIDPGTLRGGRPGRLLSSLDPGDNVTLYEIERALEEPDDYYDPTVYTTRFKPGQVELATDKVKVEGAMSFRESDYRGVQVHADYSFVYAVRRPGRSGVTRVIVRRVIDMAMIDPGNVPAEERDQYSVGKLRMVGWQADISNSACGVYDGFLHPQFDDEEAIGDPVDGPGADPYDRGSEIDDDARAECGYATRV</sequence>
<comment type="caution">
    <text evidence="3">The sequence shown here is derived from an EMBL/GenBank/DDBJ whole genome shotgun (WGS) entry which is preliminary data.</text>
</comment>
<evidence type="ECO:0000313" key="3">
    <source>
        <dbReference type="EMBL" id="MQY12936.1"/>
    </source>
</evidence>
<feature type="region of interest" description="Disordered" evidence="1">
    <location>
        <begin position="83"/>
        <end position="104"/>
    </location>
</feature>
<evidence type="ECO:0000256" key="1">
    <source>
        <dbReference type="SAM" id="MobiDB-lite"/>
    </source>
</evidence>
<feature type="region of interest" description="Disordered" evidence="1">
    <location>
        <begin position="301"/>
        <end position="325"/>
    </location>
</feature>
<dbReference type="Proteomes" id="UP000466345">
    <property type="component" value="Unassembled WGS sequence"/>
</dbReference>
<dbReference type="RefSeq" id="WP_153452521.1">
    <property type="nucleotide sequence ID" value="NZ_WEGJ01000009.1"/>
</dbReference>
<feature type="transmembrane region" description="Helical" evidence="2">
    <location>
        <begin position="50"/>
        <end position="69"/>
    </location>
</feature>
<organism evidence="3 4">
    <name type="scientific">Streptomyces smaragdinus</name>
    <dbReference type="NCBI Taxonomy" id="2585196"/>
    <lineage>
        <taxon>Bacteria</taxon>
        <taxon>Bacillati</taxon>
        <taxon>Actinomycetota</taxon>
        <taxon>Actinomycetes</taxon>
        <taxon>Kitasatosporales</taxon>
        <taxon>Streptomycetaceae</taxon>
        <taxon>Streptomyces</taxon>
    </lineage>
</organism>
<dbReference type="EMBL" id="WEGJ01000009">
    <property type="protein sequence ID" value="MQY12936.1"/>
    <property type="molecule type" value="Genomic_DNA"/>
</dbReference>
<name>A0A7K0CHN6_9ACTN</name>
<evidence type="ECO:0000256" key="2">
    <source>
        <dbReference type="SAM" id="Phobius"/>
    </source>
</evidence>
<accession>A0A7K0CHN6</accession>
<feature type="compositionally biased region" description="Basic and acidic residues" evidence="1">
    <location>
        <begin position="316"/>
        <end position="325"/>
    </location>
</feature>
<keyword evidence="2" id="KW-0472">Membrane</keyword>
<keyword evidence="4" id="KW-1185">Reference proteome</keyword>
<keyword evidence="2" id="KW-1133">Transmembrane helix</keyword>
<protein>
    <submittedName>
        <fullName evidence="3">Uncharacterized protein</fullName>
    </submittedName>
</protein>
<gene>
    <name evidence="3" type="ORF">SRB5_30750</name>
</gene>
<dbReference type="AlphaFoldDB" id="A0A7K0CHN6"/>
<reference evidence="3 4" key="1">
    <citation type="submission" date="2019-10" db="EMBL/GenBank/DDBJ databases">
        <title>Streptomyces smaragdinus sp. nov. and Streptomyces fabii sp. nov., isolated from the gut of fungus growing-termite Macrotermes natalensis.</title>
        <authorList>
            <person name="Schwitalla J."/>
            <person name="Benndorf R."/>
            <person name="Martin K."/>
            <person name="De Beer W."/>
            <person name="Kaster A.-K."/>
            <person name="Vollmers J."/>
            <person name="Poulsen M."/>
            <person name="Beemelmanns C."/>
        </authorList>
    </citation>
    <scope>NUCLEOTIDE SEQUENCE [LARGE SCALE GENOMIC DNA]</scope>
    <source>
        <strain evidence="3 4">RB5</strain>
    </source>
</reference>
<dbReference type="OrthoDB" id="3419910at2"/>
<keyword evidence="2" id="KW-0812">Transmembrane</keyword>
<evidence type="ECO:0000313" key="4">
    <source>
        <dbReference type="Proteomes" id="UP000466345"/>
    </source>
</evidence>